<keyword evidence="5" id="KW-0378">Hydrolase</keyword>
<comment type="subcellular location">
    <subcellularLocation>
        <location evidence="1">Secreted</location>
    </subcellularLocation>
</comment>
<comment type="similarity">
    <text evidence="2">Belongs to the 'GDSL' lipolytic enzyme family.</text>
</comment>
<dbReference type="Gene3D" id="3.40.50.1110">
    <property type="entry name" value="SGNH hydrolase"/>
    <property type="match status" value="1"/>
</dbReference>
<evidence type="ECO:0000256" key="6">
    <source>
        <dbReference type="ARBA" id="ARBA00022963"/>
    </source>
</evidence>
<dbReference type="CDD" id="cd01837">
    <property type="entry name" value="SGNH_plant_lipase_like"/>
    <property type="match status" value="1"/>
</dbReference>
<dbReference type="SUPFAM" id="SSF52266">
    <property type="entry name" value="SGNH hydrolase"/>
    <property type="match status" value="1"/>
</dbReference>
<protein>
    <submittedName>
        <fullName evidence="9">GDSL esterase/lipase</fullName>
    </submittedName>
</protein>
<keyword evidence="10" id="KW-1185">Reference proteome</keyword>
<name>A0A9N7RNL9_STRHE</name>
<evidence type="ECO:0000313" key="10">
    <source>
        <dbReference type="Proteomes" id="UP001153555"/>
    </source>
</evidence>
<evidence type="ECO:0000256" key="8">
    <source>
        <dbReference type="SAM" id="Coils"/>
    </source>
</evidence>
<evidence type="ECO:0000256" key="2">
    <source>
        <dbReference type="ARBA" id="ARBA00008668"/>
    </source>
</evidence>
<dbReference type="PANTHER" id="PTHR45650">
    <property type="entry name" value="GDSL-LIKE LIPASE/ACYLHYDROLASE-RELATED"/>
    <property type="match status" value="1"/>
</dbReference>
<evidence type="ECO:0000313" key="9">
    <source>
        <dbReference type="EMBL" id="CAA0839281.1"/>
    </source>
</evidence>
<keyword evidence="6" id="KW-0442">Lipid degradation</keyword>
<dbReference type="OrthoDB" id="878851at2759"/>
<evidence type="ECO:0000256" key="3">
    <source>
        <dbReference type="ARBA" id="ARBA00022525"/>
    </source>
</evidence>
<feature type="coiled-coil region" evidence="8">
    <location>
        <begin position="97"/>
        <end position="124"/>
    </location>
</feature>
<evidence type="ECO:0000256" key="5">
    <source>
        <dbReference type="ARBA" id="ARBA00022801"/>
    </source>
</evidence>
<comment type="caution">
    <text evidence="9">The sequence shown here is derived from an EMBL/GenBank/DDBJ whole genome shotgun (WGS) entry which is preliminary data.</text>
</comment>
<dbReference type="InterPro" id="IPR035669">
    <property type="entry name" value="SGNH_plant_lipase-like"/>
</dbReference>
<reference evidence="9" key="1">
    <citation type="submission" date="2019-12" db="EMBL/GenBank/DDBJ databases">
        <authorList>
            <person name="Scholes J."/>
        </authorList>
    </citation>
    <scope>NUCLEOTIDE SEQUENCE</scope>
</reference>
<dbReference type="GO" id="GO:0016042">
    <property type="term" value="P:lipid catabolic process"/>
    <property type="evidence" value="ECO:0007669"/>
    <property type="project" value="UniProtKB-KW"/>
</dbReference>
<keyword evidence="3" id="KW-0964">Secreted</keyword>
<proteinExistence type="inferred from homology"/>
<dbReference type="InterPro" id="IPR051238">
    <property type="entry name" value="GDSL_esterase/lipase"/>
</dbReference>
<evidence type="ECO:0000256" key="1">
    <source>
        <dbReference type="ARBA" id="ARBA00004613"/>
    </source>
</evidence>
<gene>
    <name evidence="9" type="ORF">SHERM_05850</name>
</gene>
<dbReference type="PANTHER" id="PTHR45650:SF32">
    <property type="entry name" value="GDSL-LIKE LIPASE_ACYLHYDROLASE"/>
    <property type="match status" value="1"/>
</dbReference>
<dbReference type="InterPro" id="IPR001087">
    <property type="entry name" value="GDSL"/>
</dbReference>
<evidence type="ECO:0000256" key="7">
    <source>
        <dbReference type="ARBA" id="ARBA00023098"/>
    </source>
</evidence>
<keyword evidence="4" id="KW-0732">Signal</keyword>
<keyword evidence="7" id="KW-0443">Lipid metabolism</keyword>
<dbReference type="EMBL" id="CACSLK010031421">
    <property type="protein sequence ID" value="CAA0839281.1"/>
    <property type="molecule type" value="Genomic_DNA"/>
</dbReference>
<accession>A0A9N7RNL9</accession>
<evidence type="ECO:0000256" key="4">
    <source>
        <dbReference type="ARBA" id="ARBA00022729"/>
    </source>
</evidence>
<organism evidence="9 10">
    <name type="scientific">Striga hermonthica</name>
    <name type="common">Purple witchweed</name>
    <name type="synonym">Buchnera hermonthica</name>
    <dbReference type="NCBI Taxonomy" id="68872"/>
    <lineage>
        <taxon>Eukaryota</taxon>
        <taxon>Viridiplantae</taxon>
        <taxon>Streptophyta</taxon>
        <taxon>Embryophyta</taxon>
        <taxon>Tracheophyta</taxon>
        <taxon>Spermatophyta</taxon>
        <taxon>Magnoliopsida</taxon>
        <taxon>eudicotyledons</taxon>
        <taxon>Gunneridae</taxon>
        <taxon>Pentapetalae</taxon>
        <taxon>asterids</taxon>
        <taxon>lamiids</taxon>
        <taxon>Lamiales</taxon>
        <taxon>Orobanchaceae</taxon>
        <taxon>Buchnereae</taxon>
        <taxon>Striga</taxon>
    </lineage>
</organism>
<dbReference type="InterPro" id="IPR036514">
    <property type="entry name" value="SGNH_hydro_sf"/>
</dbReference>
<sequence>MYVFGDSLIDNGNNVPFVTSVAKAKYWPYGIDFDKGPNGRFSNGKILVDYIGELLGLPLIPSYADTDVNGDNIMYGVNYASAGSGILQDTGDHFGRVIPLREQISNFENTLNQLEDQMQTEDLSNYLAKAIVFLGMGANDYLNNYIFPLGHESSKSYSPQDYADHLVKQYEGHIMELQKLGLRKFFIAEISPIGCIPSRLDQSKVPPGECESRSNNLVQMFNSRLKPLVNQLNSENPGSIFTLGGCFEIFLNLRANADAYGFTVKDKPCCGVGINKGKSLCVPNAEPCFNREQYLFWDDAHPTQAVNRILGHWIFNSTTYSFPVSIQKLAEM</sequence>
<dbReference type="GO" id="GO:0016788">
    <property type="term" value="F:hydrolase activity, acting on ester bonds"/>
    <property type="evidence" value="ECO:0007669"/>
    <property type="project" value="InterPro"/>
</dbReference>
<dbReference type="GO" id="GO:0005576">
    <property type="term" value="C:extracellular region"/>
    <property type="evidence" value="ECO:0007669"/>
    <property type="project" value="UniProtKB-SubCell"/>
</dbReference>
<keyword evidence="8" id="KW-0175">Coiled coil</keyword>
<dbReference type="AlphaFoldDB" id="A0A9N7RNL9"/>
<dbReference type="Proteomes" id="UP001153555">
    <property type="component" value="Unassembled WGS sequence"/>
</dbReference>
<dbReference type="Pfam" id="PF00657">
    <property type="entry name" value="Lipase_GDSL"/>
    <property type="match status" value="1"/>
</dbReference>